<feature type="transmembrane region" description="Helical" evidence="6">
    <location>
        <begin position="190"/>
        <end position="211"/>
    </location>
</feature>
<protein>
    <submittedName>
        <fullName evidence="7">Lysine exporter protein LysE/YggA</fullName>
    </submittedName>
</protein>
<feature type="transmembrane region" description="Helical" evidence="6">
    <location>
        <begin position="37"/>
        <end position="61"/>
    </location>
</feature>
<feature type="transmembrane region" description="Helical" evidence="6">
    <location>
        <begin position="157"/>
        <end position="178"/>
    </location>
</feature>
<dbReference type="GO" id="GO:0015171">
    <property type="term" value="F:amino acid transmembrane transporter activity"/>
    <property type="evidence" value="ECO:0007669"/>
    <property type="project" value="TreeGrafter"/>
</dbReference>
<accession>L9Z9V1</accession>
<evidence type="ECO:0000256" key="1">
    <source>
        <dbReference type="ARBA" id="ARBA00004651"/>
    </source>
</evidence>
<feature type="transmembrane region" description="Helical" evidence="6">
    <location>
        <begin position="67"/>
        <end position="87"/>
    </location>
</feature>
<evidence type="ECO:0000256" key="3">
    <source>
        <dbReference type="ARBA" id="ARBA00022692"/>
    </source>
</evidence>
<keyword evidence="3 6" id="KW-0812">Transmembrane</keyword>
<keyword evidence="4 6" id="KW-1133">Transmembrane helix</keyword>
<dbReference type="AlphaFoldDB" id="L9Z9V1"/>
<dbReference type="EMBL" id="AOIJ01000040">
    <property type="protein sequence ID" value="ELY81938.1"/>
    <property type="molecule type" value="Genomic_DNA"/>
</dbReference>
<name>L9Z9V1_9EURY</name>
<keyword evidence="5 6" id="KW-0472">Membrane</keyword>
<organism evidence="7 8">
    <name type="scientific">Natrinema gari JCM 14663</name>
    <dbReference type="NCBI Taxonomy" id="1230459"/>
    <lineage>
        <taxon>Archaea</taxon>
        <taxon>Methanobacteriati</taxon>
        <taxon>Methanobacteriota</taxon>
        <taxon>Stenosarchaea group</taxon>
        <taxon>Halobacteria</taxon>
        <taxon>Halobacteriales</taxon>
        <taxon>Natrialbaceae</taxon>
        <taxon>Natrinema</taxon>
    </lineage>
</organism>
<keyword evidence="8" id="KW-1185">Reference proteome</keyword>
<reference evidence="7 8" key="1">
    <citation type="journal article" date="2014" name="PLoS Genet.">
        <title>Phylogenetically driven sequencing of extremely halophilic archaea reveals strategies for static and dynamic osmo-response.</title>
        <authorList>
            <person name="Becker E.A."/>
            <person name="Seitzer P.M."/>
            <person name="Tritt A."/>
            <person name="Larsen D."/>
            <person name="Krusor M."/>
            <person name="Yao A.I."/>
            <person name="Wu D."/>
            <person name="Madern D."/>
            <person name="Eisen J.A."/>
            <person name="Darling A.E."/>
            <person name="Facciotti M.T."/>
        </authorList>
    </citation>
    <scope>NUCLEOTIDE SEQUENCE [LARGE SCALE GENOMIC DNA]</scope>
    <source>
        <strain evidence="7 8">JCM 14663</strain>
    </source>
</reference>
<evidence type="ECO:0000256" key="6">
    <source>
        <dbReference type="SAM" id="Phobius"/>
    </source>
</evidence>
<evidence type="ECO:0000313" key="8">
    <source>
        <dbReference type="Proteomes" id="UP000011592"/>
    </source>
</evidence>
<evidence type="ECO:0000256" key="2">
    <source>
        <dbReference type="ARBA" id="ARBA00022475"/>
    </source>
</evidence>
<feature type="transmembrane region" description="Helical" evidence="6">
    <location>
        <begin position="6"/>
        <end position="25"/>
    </location>
</feature>
<evidence type="ECO:0000256" key="4">
    <source>
        <dbReference type="ARBA" id="ARBA00022989"/>
    </source>
</evidence>
<dbReference type="InterPro" id="IPR001123">
    <property type="entry name" value="LeuE-type"/>
</dbReference>
<evidence type="ECO:0000313" key="7">
    <source>
        <dbReference type="EMBL" id="ELY81938.1"/>
    </source>
</evidence>
<dbReference type="PANTHER" id="PTHR30086:SF6">
    <property type="entry name" value="AMINO ACID EFFLUX PROTEIN YCGF-RELATED"/>
    <property type="match status" value="1"/>
</dbReference>
<dbReference type="Proteomes" id="UP000011592">
    <property type="component" value="Unassembled WGS sequence"/>
</dbReference>
<gene>
    <name evidence="7" type="ORF">C486_06051</name>
</gene>
<dbReference type="Pfam" id="PF01810">
    <property type="entry name" value="LysE"/>
    <property type="match status" value="1"/>
</dbReference>
<proteinExistence type="predicted"/>
<dbReference type="PATRIC" id="fig|1230459.4.peg.1216"/>
<dbReference type="GeneID" id="32220129"/>
<comment type="caution">
    <text evidence="7">The sequence shown here is derived from an EMBL/GenBank/DDBJ whole genome shotgun (WGS) entry which is preliminary data.</text>
</comment>
<evidence type="ECO:0000256" key="5">
    <source>
        <dbReference type="ARBA" id="ARBA00023136"/>
    </source>
</evidence>
<comment type="subcellular location">
    <subcellularLocation>
        <location evidence="1">Cell membrane</location>
        <topology evidence="1">Multi-pass membrane protein</topology>
    </subcellularLocation>
</comment>
<sequence>MIATEAFQYILLGFALSIPIGPINIKIVNQGLKDGFWNSWLVGVGGMTADLVLMFLIYFGLSEKLTTTLAQAVMWVFGAVVLSYLGYESIMDSQNTTNFETGLKSDGGRQEPLSRSFLSGFLIAISNPLNIVFWIGIYGSVLATTVNQVGIEVALLYSASIFVGITFWDLGLATAIHYGRRFVTAKLLRYFSIGAGLLLIGFGMMFAYYAIDAIFL</sequence>
<dbReference type="RefSeq" id="WP_008454021.1">
    <property type="nucleotide sequence ID" value="NZ_AOIJ01000040.1"/>
</dbReference>
<feature type="transmembrane region" description="Helical" evidence="6">
    <location>
        <begin position="117"/>
        <end position="137"/>
    </location>
</feature>
<dbReference type="PANTHER" id="PTHR30086">
    <property type="entry name" value="ARGININE EXPORTER PROTEIN ARGO"/>
    <property type="match status" value="1"/>
</dbReference>
<dbReference type="GO" id="GO:0005886">
    <property type="term" value="C:plasma membrane"/>
    <property type="evidence" value="ECO:0007669"/>
    <property type="project" value="UniProtKB-SubCell"/>
</dbReference>
<keyword evidence="2" id="KW-1003">Cell membrane</keyword>